<dbReference type="GO" id="GO:0008270">
    <property type="term" value="F:zinc ion binding"/>
    <property type="evidence" value="ECO:0007669"/>
    <property type="project" value="InterPro"/>
</dbReference>
<dbReference type="Gene3D" id="3.90.580.10">
    <property type="entry name" value="Zinc finger, CHC2-type domain"/>
    <property type="match status" value="1"/>
</dbReference>
<dbReference type="PANTHER" id="PTHR37467:SF1">
    <property type="entry name" value="EXPORTED CALCIUM-BINDING GLYCOPROTEIN"/>
    <property type="match status" value="1"/>
</dbReference>
<evidence type="ECO:0000313" key="9">
    <source>
        <dbReference type="EMBL" id="QEM31968.1"/>
    </source>
</evidence>
<dbReference type="EMBL" id="CP040804">
    <property type="protein sequence ID" value="QEM31968.1"/>
    <property type="molecule type" value="Genomic_DNA"/>
</dbReference>
<feature type="region of interest" description="Disordered" evidence="5">
    <location>
        <begin position="369"/>
        <end position="424"/>
    </location>
</feature>
<keyword evidence="4" id="KW-0106">Calcium</keyword>
<evidence type="ECO:0000256" key="2">
    <source>
        <dbReference type="ARBA" id="ARBA00022525"/>
    </source>
</evidence>
<dbReference type="Gene3D" id="3.40.1360.10">
    <property type="match status" value="1"/>
</dbReference>
<dbReference type="GO" id="GO:0006260">
    <property type="term" value="P:DNA replication"/>
    <property type="evidence" value="ECO:0007669"/>
    <property type="project" value="InterPro"/>
</dbReference>
<dbReference type="Pfam" id="PF18818">
    <property type="entry name" value="MPTase-PolyVal"/>
    <property type="match status" value="1"/>
</dbReference>
<name>A0AB37CLS8_STRSL</name>
<feature type="compositionally biased region" description="Basic and acidic residues" evidence="5">
    <location>
        <begin position="369"/>
        <end position="385"/>
    </location>
</feature>
<dbReference type="InterPro" id="IPR036977">
    <property type="entry name" value="DNA_primase_Znf_CHC2"/>
</dbReference>
<organism evidence="9 10">
    <name type="scientific">Streptococcus salivarius</name>
    <dbReference type="NCBI Taxonomy" id="1304"/>
    <lineage>
        <taxon>Bacteria</taxon>
        <taxon>Bacillati</taxon>
        <taxon>Bacillota</taxon>
        <taxon>Bacilli</taxon>
        <taxon>Lactobacillales</taxon>
        <taxon>Streptococcaceae</taxon>
        <taxon>Streptococcus</taxon>
    </lineage>
</organism>
<dbReference type="Pfam" id="PF08401">
    <property type="entry name" value="ArdcN"/>
    <property type="match status" value="1"/>
</dbReference>
<feature type="compositionally biased region" description="Polar residues" evidence="5">
    <location>
        <begin position="413"/>
        <end position="424"/>
    </location>
</feature>
<sequence>MSNAAERGQALSSLLSNKQRDEAKAKDILAVAEGLGMKLIPERGNVYHWEEHDSLKLYPERNTFRWWSQETGGDTINLVQVIQELNTGKRPNFKEAVNYLMTGEFETIEVEPLPEREPFNYYLKRFESKNFDLGRDYLKNERGLSDETIDLFLKAGVLAQANHKTGDLIEPVIVFKSLDVDGSLKGATLQGIENHPDIHERGRLKKIMTHSDGMMGLTLDIGQPKRLVFAEAPIDLMSYYEVHKESLKDVRLVAMDGLKKATVSRYVADMASSDPTGPNRPSQVLKDNRRELGQLLDRLHMLDNVSQRLEDGLITLAVDNDEAGRKFIKEKFQDMNIPVKVDIPPLADGQKKNDWNDYLKAEKGLIQLDKKAPEKTQEHTKKAENEFGDLPGNQEAAPLPEAEADEPQPQPLNESSPTQTQSQPLLNFTIPEEPKSIYKPHYHPISSKELRKLNRYAQQLQEVAKWYDETLAGSKVTYFVKDKDEVKSIEITFEKEHFMHLTGIYLIKQGITSSIALDNIVQGQGHFDNIYLANKGAAFSKLQIMPDLKAIIDSSSFYFNDVSDIEKFHRLDVSKAIRTEDSDLVLAFRTDDGETFPASLMKPGKTLNLQIDEIAEERAILGVYRKKGEQIDTLSINKHYIKDGGKEMLDIMNNNDFSPIQSKSQAIKREQSLATLDSDGDGLSDEVEIARGTNPYSPDTDGDGVPDGQEVAEGTDPLNTSDNSYTKQQRDMTVTNMIKNNDIKALNEHLKEGIKSYFNSDNYKEFLNGMADFNNYSPRNIQLIKAQLPQATLVASFNQWKKRGGSVKGQKAIYIQAPVKVTIKDIYGNPKIDPETGEELKRLIFKSVPVFDVSQVTPQEGKTLDIPSMSGDATTPLSKEDYNNMYRSLKEISQSNGVPIRFDQTEPGVGGFYDTKRNEIVISNQAKRQPAQVIGTLIHEMAHSELHNDKTIAENYPDLKYSTGELQAESVAYVVSRHLGIDMGIERSFGYLASWAVAEGGLESLTAQLEIVQKESASLIERIDHAMTKYQKLSEDKVVSRDKVSMKENTFYDSLAQAKKRTSGKTTEEDEAPKKSQGIQM</sequence>
<feature type="domain" description="Polyvalent protein metallopeptidase" evidence="8">
    <location>
        <begin position="909"/>
        <end position="996"/>
    </location>
</feature>
<evidence type="ECO:0000256" key="5">
    <source>
        <dbReference type="SAM" id="MobiDB-lite"/>
    </source>
</evidence>
<dbReference type="InterPro" id="IPR041420">
    <property type="entry name" value="PBECR4"/>
</dbReference>
<evidence type="ECO:0000256" key="3">
    <source>
        <dbReference type="ARBA" id="ARBA00022729"/>
    </source>
</evidence>
<dbReference type="PANTHER" id="PTHR37467">
    <property type="entry name" value="EXPORTED CALCIUM-BINDING GLYCOPROTEIN-RELATED"/>
    <property type="match status" value="1"/>
</dbReference>
<gene>
    <name evidence="9" type="ORF">FHI56_03335</name>
</gene>
<evidence type="ECO:0000259" key="7">
    <source>
        <dbReference type="Pfam" id="PF18813"/>
    </source>
</evidence>
<dbReference type="Gene3D" id="1.10.10.2910">
    <property type="match status" value="1"/>
</dbReference>
<dbReference type="Pfam" id="PF18884">
    <property type="entry name" value="TSP3_bac"/>
    <property type="match status" value="2"/>
</dbReference>
<evidence type="ECO:0000256" key="4">
    <source>
        <dbReference type="ARBA" id="ARBA00022837"/>
    </source>
</evidence>
<dbReference type="RefSeq" id="WP_149561168.1">
    <property type="nucleotide sequence ID" value="NZ_CP040804.1"/>
</dbReference>
<evidence type="ECO:0000259" key="6">
    <source>
        <dbReference type="Pfam" id="PF08401"/>
    </source>
</evidence>
<evidence type="ECO:0000256" key="1">
    <source>
        <dbReference type="ARBA" id="ARBA00004613"/>
    </source>
</evidence>
<dbReference type="SUPFAM" id="SSF57783">
    <property type="entry name" value="Zinc beta-ribbon"/>
    <property type="match status" value="1"/>
</dbReference>
<reference evidence="9 10" key="1">
    <citation type="submission" date="2019-06" db="EMBL/GenBank/DDBJ databases">
        <title>Complete genome sequence of Streptococcus salivarius LAB813.</title>
        <authorList>
            <person name="Levesque C.M."/>
            <person name="Gong S.-G."/>
            <person name="Dufour D."/>
            <person name="Barbour A."/>
        </authorList>
    </citation>
    <scope>NUCLEOTIDE SEQUENCE [LARGE SCALE GENOMIC DNA]</scope>
    <source>
        <strain evidence="9 10">LAB813</strain>
    </source>
</reference>
<feature type="compositionally biased region" description="Acidic residues" evidence="5">
    <location>
        <begin position="678"/>
        <end position="687"/>
    </location>
</feature>
<dbReference type="AlphaFoldDB" id="A0AB37CLS8"/>
<feature type="region of interest" description="Disordered" evidence="5">
    <location>
        <begin position="1055"/>
        <end position="1081"/>
    </location>
</feature>
<evidence type="ECO:0008006" key="11">
    <source>
        <dbReference type="Google" id="ProtNLM"/>
    </source>
</evidence>
<evidence type="ECO:0000259" key="8">
    <source>
        <dbReference type="Pfam" id="PF18818"/>
    </source>
</evidence>
<dbReference type="InterPro" id="IPR053180">
    <property type="entry name" value="Ca-binding_acidic-repeat"/>
</dbReference>
<dbReference type="Proteomes" id="UP000322622">
    <property type="component" value="Chromosome"/>
</dbReference>
<keyword evidence="3" id="KW-0732">Signal</keyword>
<comment type="subcellular location">
    <subcellularLocation>
        <location evidence="1">Secreted</location>
    </subcellularLocation>
</comment>
<keyword evidence="2" id="KW-0964">Secreted</keyword>
<dbReference type="InterPro" id="IPR013610">
    <property type="entry name" value="ArdC_N"/>
</dbReference>
<evidence type="ECO:0000313" key="10">
    <source>
        <dbReference type="Proteomes" id="UP000322622"/>
    </source>
</evidence>
<dbReference type="InterPro" id="IPR059100">
    <property type="entry name" value="TSP3_bac"/>
</dbReference>
<dbReference type="Pfam" id="PF18813">
    <property type="entry name" value="PBECR4"/>
    <property type="match status" value="1"/>
</dbReference>
<protein>
    <recommendedName>
        <fullName evidence="11">DUF3991 domain-containing protein</fullName>
    </recommendedName>
</protein>
<accession>A0AB37CLS8</accession>
<feature type="region of interest" description="Disordered" evidence="5">
    <location>
        <begin position="674"/>
        <end position="728"/>
    </location>
</feature>
<feature type="domain" description="N-terminal" evidence="6">
    <location>
        <begin position="747"/>
        <end position="851"/>
    </location>
</feature>
<feature type="domain" description="Phage-Barnase-EndoU-ColicinE5/D-RelE like nuclease 4" evidence="7">
    <location>
        <begin position="460"/>
        <end position="638"/>
    </location>
</feature>
<feature type="compositionally biased region" description="Polar residues" evidence="5">
    <location>
        <begin position="717"/>
        <end position="728"/>
    </location>
</feature>
<dbReference type="GO" id="GO:0003697">
    <property type="term" value="F:single-stranded DNA binding"/>
    <property type="evidence" value="ECO:0007669"/>
    <property type="project" value="InterPro"/>
</dbReference>
<proteinExistence type="predicted"/>
<dbReference type="InterPro" id="IPR041459">
    <property type="entry name" value="MPTase-PolyVal"/>
</dbReference>